<keyword evidence="7" id="KW-1185">Reference proteome</keyword>
<evidence type="ECO:0000256" key="4">
    <source>
        <dbReference type="ARBA" id="ARBA00023242"/>
    </source>
</evidence>
<evidence type="ECO:0000259" key="5">
    <source>
        <dbReference type="PROSITE" id="PS51821"/>
    </source>
</evidence>
<comment type="caution">
    <text evidence="6">The sequence shown here is derived from an EMBL/GenBank/DDBJ whole genome shotgun (WGS) entry which is preliminary data.</text>
</comment>
<comment type="subcellular location">
    <subcellularLocation>
        <location evidence="1">Nucleus</location>
    </subcellularLocation>
</comment>
<name>A0AAV0BXS9_PHAPC</name>
<dbReference type="AlphaFoldDB" id="A0AAV0BXS9"/>
<feature type="domain" description="Velvet" evidence="5">
    <location>
        <begin position="1"/>
        <end position="178"/>
    </location>
</feature>
<evidence type="ECO:0000256" key="3">
    <source>
        <dbReference type="ARBA" id="ARBA00023163"/>
    </source>
</evidence>
<sequence length="183" mass="20456">MKYEISFIQQPRCGIAACESIYGPSLKGALPIVPCPVVNVIFKSDDSKIIEVDEEKAQSLVCTVLLHSCDTNGSRLEEANHLSAMFSPSSHCILDDRTNPLDSLCCFPFGSIMVRRVGTYRLEVKLYRLSDLETIMASTISEPFIITEQDQFPLHGVEISTPLSLRLKTEHGVDIWLPANRRK</sequence>
<dbReference type="GO" id="GO:0005634">
    <property type="term" value="C:nucleus"/>
    <property type="evidence" value="ECO:0007669"/>
    <property type="project" value="UniProtKB-SubCell"/>
</dbReference>
<gene>
    <name evidence="6" type="ORF">PPACK8108_LOCUS25695</name>
</gene>
<keyword evidence="2" id="KW-0805">Transcription regulation</keyword>
<dbReference type="Proteomes" id="UP001153365">
    <property type="component" value="Unassembled WGS sequence"/>
</dbReference>
<dbReference type="InterPro" id="IPR021740">
    <property type="entry name" value="Velvet"/>
</dbReference>
<evidence type="ECO:0000313" key="6">
    <source>
        <dbReference type="EMBL" id="CAH7690363.1"/>
    </source>
</evidence>
<keyword evidence="3" id="KW-0804">Transcription</keyword>
<dbReference type="InterPro" id="IPR037525">
    <property type="entry name" value="Velvet_dom"/>
</dbReference>
<dbReference type="Pfam" id="PF11754">
    <property type="entry name" value="Velvet"/>
    <property type="match status" value="1"/>
</dbReference>
<proteinExistence type="predicted"/>
<dbReference type="InterPro" id="IPR038491">
    <property type="entry name" value="Velvet_dom_sf"/>
</dbReference>
<dbReference type="EMBL" id="CALTRL010006282">
    <property type="protein sequence ID" value="CAH7690363.1"/>
    <property type="molecule type" value="Genomic_DNA"/>
</dbReference>
<organism evidence="6 7">
    <name type="scientific">Phakopsora pachyrhizi</name>
    <name type="common">Asian soybean rust disease fungus</name>
    <dbReference type="NCBI Taxonomy" id="170000"/>
    <lineage>
        <taxon>Eukaryota</taxon>
        <taxon>Fungi</taxon>
        <taxon>Dikarya</taxon>
        <taxon>Basidiomycota</taxon>
        <taxon>Pucciniomycotina</taxon>
        <taxon>Pucciniomycetes</taxon>
        <taxon>Pucciniales</taxon>
        <taxon>Phakopsoraceae</taxon>
        <taxon>Phakopsora</taxon>
    </lineage>
</organism>
<reference evidence="6" key="1">
    <citation type="submission" date="2022-06" db="EMBL/GenBank/DDBJ databases">
        <authorList>
            <consortium name="SYNGENTA / RWTH Aachen University"/>
        </authorList>
    </citation>
    <scope>NUCLEOTIDE SEQUENCE</scope>
</reference>
<dbReference type="PANTHER" id="PTHR33572">
    <property type="entry name" value="SPORE DEVELOPMENT REGULATOR VOSA"/>
    <property type="match status" value="1"/>
</dbReference>
<evidence type="ECO:0000313" key="7">
    <source>
        <dbReference type="Proteomes" id="UP001153365"/>
    </source>
</evidence>
<evidence type="ECO:0000256" key="1">
    <source>
        <dbReference type="ARBA" id="ARBA00004123"/>
    </source>
</evidence>
<dbReference type="PANTHER" id="PTHR33572:SF3">
    <property type="entry name" value="VELVET COMPLEX SUBUNIT B"/>
    <property type="match status" value="1"/>
</dbReference>
<accession>A0AAV0BXS9</accession>
<dbReference type="Gene3D" id="2.60.40.3960">
    <property type="entry name" value="Velvet domain"/>
    <property type="match status" value="1"/>
</dbReference>
<dbReference type="PROSITE" id="PS51821">
    <property type="entry name" value="VELVET"/>
    <property type="match status" value="1"/>
</dbReference>
<keyword evidence="4" id="KW-0539">Nucleus</keyword>
<evidence type="ECO:0000256" key="2">
    <source>
        <dbReference type="ARBA" id="ARBA00023015"/>
    </source>
</evidence>
<protein>
    <submittedName>
        <fullName evidence="6">Expressed protein</fullName>
    </submittedName>
</protein>